<protein>
    <submittedName>
        <fullName evidence="4">Glucokinase</fullName>
    </submittedName>
</protein>
<evidence type="ECO:0000256" key="3">
    <source>
        <dbReference type="RuleBase" id="RU004046"/>
    </source>
</evidence>
<reference evidence="4" key="2">
    <citation type="submission" date="2021-04" db="EMBL/GenBank/DDBJ databases">
        <authorList>
            <person name="Gilroy R."/>
        </authorList>
    </citation>
    <scope>NUCLEOTIDE SEQUENCE</scope>
    <source>
        <strain evidence="4">1193</strain>
    </source>
</reference>
<evidence type="ECO:0000256" key="1">
    <source>
        <dbReference type="ARBA" id="ARBA00022679"/>
    </source>
</evidence>
<comment type="caution">
    <text evidence="4">The sequence shown here is derived from an EMBL/GenBank/DDBJ whole genome shotgun (WGS) entry which is preliminary data.</text>
</comment>
<dbReference type="Proteomes" id="UP000824248">
    <property type="component" value="Unassembled WGS sequence"/>
</dbReference>
<feature type="non-terminal residue" evidence="4">
    <location>
        <position position="124"/>
    </location>
</feature>
<dbReference type="AlphaFoldDB" id="A0A9D1WNS5"/>
<proteinExistence type="inferred from homology"/>
<dbReference type="EMBL" id="DXFC01000130">
    <property type="protein sequence ID" value="HIX61457.1"/>
    <property type="molecule type" value="Genomic_DNA"/>
</dbReference>
<keyword evidence="2" id="KW-0418">Kinase</keyword>
<organism evidence="4 5">
    <name type="scientific">Candidatus Halomonas stercoripullorum</name>
    <dbReference type="NCBI Taxonomy" id="2838617"/>
    <lineage>
        <taxon>Bacteria</taxon>
        <taxon>Pseudomonadati</taxon>
        <taxon>Pseudomonadota</taxon>
        <taxon>Gammaproteobacteria</taxon>
        <taxon>Oceanospirillales</taxon>
        <taxon>Halomonadaceae</taxon>
        <taxon>Halomonas</taxon>
    </lineage>
</organism>
<evidence type="ECO:0000313" key="5">
    <source>
        <dbReference type="Proteomes" id="UP000824248"/>
    </source>
</evidence>
<comment type="similarity">
    <text evidence="3">Belongs to the bacterial glucokinase family.</text>
</comment>
<dbReference type="Pfam" id="PF02685">
    <property type="entry name" value="Glucokinase"/>
    <property type="match status" value="1"/>
</dbReference>
<dbReference type="GO" id="GO:0005536">
    <property type="term" value="F:D-glucose binding"/>
    <property type="evidence" value="ECO:0007669"/>
    <property type="project" value="InterPro"/>
</dbReference>
<dbReference type="InterPro" id="IPR043129">
    <property type="entry name" value="ATPase_NBD"/>
</dbReference>
<dbReference type="GO" id="GO:0005829">
    <property type="term" value="C:cytosol"/>
    <property type="evidence" value="ECO:0007669"/>
    <property type="project" value="TreeGrafter"/>
</dbReference>
<sequence>MTLSAAQARPALIGDIGGTNARFALVTPGEFMPREILALPSAEHAGPVEAIRSYLGQVGLNAQTAPQEACLAFAGPIDTDRIQLANSPWVFSHRELQQTLGFKRLKLINDFTAQALSVPHLKPD</sequence>
<dbReference type="SUPFAM" id="SSF53067">
    <property type="entry name" value="Actin-like ATPase domain"/>
    <property type="match status" value="1"/>
</dbReference>
<dbReference type="GO" id="GO:0006096">
    <property type="term" value="P:glycolytic process"/>
    <property type="evidence" value="ECO:0007669"/>
    <property type="project" value="InterPro"/>
</dbReference>
<dbReference type="PANTHER" id="PTHR47690">
    <property type="entry name" value="GLUCOKINASE"/>
    <property type="match status" value="1"/>
</dbReference>
<dbReference type="GO" id="GO:0004340">
    <property type="term" value="F:glucokinase activity"/>
    <property type="evidence" value="ECO:0007669"/>
    <property type="project" value="InterPro"/>
</dbReference>
<reference evidence="4" key="1">
    <citation type="journal article" date="2021" name="PeerJ">
        <title>Extensive microbial diversity within the chicken gut microbiome revealed by metagenomics and culture.</title>
        <authorList>
            <person name="Gilroy R."/>
            <person name="Ravi A."/>
            <person name="Getino M."/>
            <person name="Pursley I."/>
            <person name="Horton D.L."/>
            <person name="Alikhan N.F."/>
            <person name="Baker D."/>
            <person name="Gharbi K."/>
            <person name="Hall N."/>
            <person name="Watson M."/>
            <person name="Adriaenssens E.M."/>
            <person name="Foster-Nyarko E."/>
            <person name="Jarju S."/>
            <person name="Secka A."/>
            <person name="Antonio M."/>
            <person name="Oren A."/>
            <person name="Chaudhuri R.R."/>
            <person name="La Ragione R."/>
            <person name="Hildebrand F."/>
            <person name="Pallen M.J."/>
        </authorList>
    </citation>
    <scope>NUCLEOTIDE SEQUENCE</scope>
    <source>
        <strain evidence="4">1193</strain>
    </source>
</reference>
<dbReference type="PANTHER" id="PTHR47690:SF1">
    <property type="entry name" value="GLUCOKINASE"/>
    <property type="match status" value="1"/>
</dbReference>
<evidence type="ECO:0000256" key="2">
    <source>
        <dbReference type="ARBA" id="ARBA00022777"/>
    </source>
</evidence>
<name>A0A9D1WNS5_9GAMM</name>
<evidence type="ECO:0000313" key="4">
    <source>
        <dbReference type="EMBL" id="HIX61457.1"/>
    </source>
</evidence>
<dbReference type="InterPro" id="IPR003836">
    <property type="entry name" value="Glucokinase"/>
</dbReference>
<dbReference type="InterPro" id="IPR050201">
    <property type="entry name" value="Bacterial_glucokinase"/>
</dbReference>
<dbReference type="GO" id="GO:0005524">
    <property type="term" value="F:ATP binding"/>
    <property type="evidence" value="ECO:0007669"/>
    <property type="project" value="InterPro"/>
</dbReference>
<dbReference type="Gene3D" id="3.30.420.40">
    <property type="match status" value="1"/>
</dbReference>
<accession>A0A9D1WNS5</accession>
<keyword evidence="1" id="KW-0808">Transferase</keyword>
<gene>
    <name evidence="4" type="ORF">H9854_04380</name>
</gene>